<evidence type="ECO:0000256" key="10">
    <source>
        <dbReference type="PIRSR" id="PIRSR038084-1"/>
    </source>
</evidence>
<evidence type="ECO:0000256" key="7">
    <source>
        <dbReference type="ARBA" id="ARBA00023315"/>
    </source>
</evidence>
<evidence type="ECO:0000256" key="4">
    <source>
        <dbReference type="ARBA" id="ARBA00021268"/>
    </source>
</evidence>
<evidence type="ECO:0000256" key="6">
    <source>
        <dbReference type="ARBA" id="ARBA00023242"/>
    </source>
</evidence>
<dbReference type="Pfam" id="PF10394">
    <property type="entry name" value="Hat1_N"/>
    <property type="match status" value="1"/>
</dbReference>
<dbReference type="Proteomes" id="UP001347796">
    <property type="component" value="Unassembled WGS sequence"/>
</dbReference>
<dbReference type="SUPFAM" id="SSF55729">
    <property type="entry name" value="Acyl-CoA N-acyltransferases (Nat)"/>
    <property type="match status" value="1"/>
</dbReference>
<keyword evidence="7 9" id="KW-0012">Acyltransferase</keyword>
<dbReference type="EC" id="2.3.1.48" evidence="3 9"/>
<dbReference type="AlphaFoldDB" id="A0AAN8JX82"/>
<accession>A0AAN8JX82</accession>
<dbReference type="InterPro" id="IPR037113">
    <property type="entry name" value="Hat1_N_sf"/>
</dbReference>
<dbReference type="PIRSF" id="PIRSF038084">
    <property type="entry name" value="HAT-B_cat"/>
    <property type="match status" value="1"/>
</dbReference>
<proteinExistence type="inferred from homology"/>
<dbReference type="GO" id="GO:0031509">
    <property type="term" value="P:subtelomeric heterochromatin formation"/>
    <property type="evidence" value="ECO:0007669"/>
    <property type="project" value="InterPro"/>
</dbReference>
<reference evidence="15 16" key="1">
    <citation type="submission" date="2024-01" db="EMBL/GenBank/DDBJ databases">
        <title>The genome of the rayed Mediterranean limpet Patella caerulea (Linnaeus, 1758).</title>
        <authorList>
            <person name="Anh-Thu Weber A."/>
            <person name="Halstead-Nussloch G."/>
        </authorList>
    </citation>
    <scope>NUCLEOTIDE SEQUENCE [LARGE SCALE GENOMIC DNA]</scope>
    <source>
        <strain evidence="15">AATW-2023a</strain>
        <tissue evidence="15">Whole specimen</tissue>
    </source>
</reference>
<evidence type="ECO:0000256" key="2">
    <source>
        <dbReference type="ARBA" id="ARBA00010543"/>
    </source>
</evidence>
<protein>
    <recommendedName>
        <fullName evidence="4 9">Histone acetyltransferase type B catalytic subunit</fullName>
        <ecNumber evidence="3 9">2.3.1.48</ecNumber>
    </recommendedName>
</protein>
<dbReference type="InterPro" id="IPR017380">
    <property type="entry name" value="Hist_AcTrfase_B-typ_cat-su"/>
</dbReference>
<dbReference type="Pfam" id="PF21183">
    <property type="entry name" value="HAT1_C"/>
    <property type="match status" value="1"/>
</dbReference>
<keyword evidence="6" id="KW-0539">Nucleus</keyword>
<dbReference type="InterPro" id="IPR048776">
    <property type="entry name" value="HAT1_C"/>
</dbReference>
<feature type="domain" description="Histone acetyl transferase HAT1 N-terminal" evidence="13">
    <location>
        <begin position="15"/>
        <end position="175"/>
    </location>
</feature>
<evidence type="ECO:0000256" key="8">
    <source>
        <dbReference type="ARBA" id="ARBA00048017"/>
    </source>
</evidence>
<evidence type="ECO:0000256" key="11">
    <source>
        <dbReference type="PIRSR" id="PIRSR038084-2"/>
    </source>
</evidence>
<dbReference type="Gene3D" id="3.40.630.30">
    <property type="match status" value="1"/>
</dbReference>
<gene>
    <name evidence="15" type="ORF">SNE40_011071</name>
</gene>
<dbReference type="GO" id="GO:0000781">
    <property type="term" value="C:chromosome, telomeric region"/>
    <property type="evidence" value="ECO:0007669"/>
    <property type="project" value="GOC"/>
</dbReference>
<evidence type="ECO:0000256" key="1">
    <source>
        <dbReference type="ARBA" id="ARBA00004123"/>
    </source>
</evidence>
<evidence type="ECO:0000259" key="13">
    <source>
        <dbReference type="Pfam" id="PF10394"/>
    </source>
</evidence>
<dbReference type="GO" id="GO:0004402">
    <property type="term" value="F:histone acetyltransferase activity"/>
    <property type="evidence" value="ECO:0007669"/>
    <property type="project" value="UniProtKB-UniRule"/>
</dbReference>
<dbReference type="Gene3D" id="3.90.360.10">
    <property type="entry name" value="Histone acetyl transferase 1 (HAT1), N-terminal domain"/>
    <property type="match status" value="1"/>
</dbReference>
<evidence type="ECO:0000256" key="12">
    <source>
        <dbReference type="PIRSR" id="PIRSR038084-3"/>
    </source>
</evidence>
<evidence type="ECO:0000313" key="15">
    <source>
        <dbReference type="EMBL" id="KAK6183635.1"/>
    </source>
</evidence>
<comment type="similarity">
    <text evidence="2 9">Belongs to the HAT1 family.</text>
</comment>
<evidence type="ECO:0000259" key="14">
    <source>
        <dbReference type="Pfam" id="PF21183"/>
    </source>
</evidence>
<feature type="region of interest" description="Interaction with histone H4 N-terminus" evidence="11">
    <location>
        <begin position="51"/>
        <end position="53"/>
    </location>
</feature>
<sequence>MAGSCLLKNKLEDFKLNANDVIHFKLVRNESDVEDHDKTFKADMTHQIFGEQESIFGYKDLEVKMYYTAAKLTTYLSMSYIDKVTPKRFDGLVPDDIIPKLAQEIPPGYYTNIDDFLATLPKEQNFRPFGELLHSYKIKKEGGSRTFEIYKTDIEAPGFREYHSRLQTFLLFFIDAASYIDVDDDRWNYYLLFEKYKSDGNTMYAIAGYMTVYNYYAYPNKTRPRISQVLILPPFQRQGHGAQILQTFYNTCYDRDDVMDITVEDPSENFQRLRDYVDVKNAEKLDHFQPEKLKSCFSDEMLLEARQKLKLSRRQARRVYEILRLKSTEGNNSQQFRDFRLDVKRRLNAPFTKNRRDFQKLKKALNPQEIDETLTVSEEKRMEYLERSFEEHIDMYRQVLDRIAAGY</sequence>
<dbReference type="GO" id="GO:0042393">
    <property type="term" value="F:histone binding"/>
    <property type="evidence" value="ECO:0007669"/>
    <property type="project" value="InterPro"/>
</dbReference>
<evidence type="ECO:0000313" key="16">
    <source>
        <dbReference type="Proteomes" id="UP001347796"/>
    </source>
</evidence>
<feature type="region of interest" description="Interaction with histone H4 N-terminus" evidence="11">
    <location>
        <begin position="213"/>
        <end position="215"/>
    </location>
</feature>
<evidence type="ECO:0000256" key="3">
    <source>
        <dbReference type="ARBA" id="ARBA00013184"/>
    </source>
</evidence>
<organism evidence="15 16">
    <name type="scientific">Patella caerulea</name>
    <name type="common">Rayed Mediterranean limpet</name>
    <dbReference type="NCBI Taxonomy" id="87958"/>
    <lineage>
        <taxon>Eukaryota</taxon>
        <taxon>Metazoa</taxon>
        <taxon>Spiralia</taxon>
        <taxon>Lophotrochozoa</taxon>
        <taxon>Mollusca</taxon>
        <taxon>Gastropoda</taxon>
        <taxon>Patellogastropoda</taxon>
        <taxon>Patelloidea</taxon>
        <taxon>Patellidae</taxon>
        <taxon>Patella</taxon>
    </lineage>
</organism>
<comment type="caution">
    <text evidence="15">The sequence shown here is derived from an EMBL/GenBank/DDBJ whole genome shotgun (WGS) entry which is preliminary data.</text>
</comment>
<keyword evidence="5 9" id="KW-0808">Transferase</keyword>
<feature type="site" description="Interaction with histone H4 N-terminus" evidence="12">
    <location>
        <position position="187"/>
    </location>
</feature>
<dbReference type="InterPro" id="IPR019467">
    <property type="entry name" value="Hat1_N"/>
</dbReference>
<dbReference type="Gene3D" id="1.10.10.390">
    <property type="match status" value="1"/>
</dbReference>
<evidence type="ECO:0000256" key="5">
    <source>
        <dbReference type="ARBA" id="ARBA00022679"/>
    </source>
</evidence>
<comment type="catalytic activity">
    <reaction evidence="8 9">
        <text>L-lysyl-[protein] + acetyl-CoA = N(6)-acetyl-L-lysyl-[protein] + CoA + H(+)</text>
        <dbReference type="Rhea" id="RHEA:45948"/>
        <dbReference type="Rhea" id="RHEA-COMP:9752"/>
        <dbReference type="Rhea" id="RHEA-COMP:10731"/>
        <dbReference type="ChEBI" id="CHEBI:15378"/>
        <dbReference type="ChEBI" id="CHEBI:29969"/>
        <dbReference type="ChEBI" id="CHEBI:57287"/>
        <dbReference type="ChEBI" id="CHEBI:57288"/>
        <dbReference type="ChEBI" id="CHEBI:61930"/>
        <dbReference type="EC" id="2.3.1.48"/>
    </reaction>
</comment>
<comment type="subcellular location">
    <subcellularLocation>
        <location evidence="1">Nucleus</location>
    </subcellularLocation>
</comment>
<name>A0AAN8JX82_PATCE</name>
<dbReference type="InterPro" id="IPR016181">
    <property type="entry name" value="Acyl_CoA_acyltransferase"/>
</dbReference>
<keyword evidence="16" id="KW-1185">Reference proteome</keyword>
<feature type="active site" description="Proton donor/acceptor" evidence="10">
    <location>
        <position position="264"/>
    </location>
</feature>
<evidence type="ECO:0000256" key="9">
    <source>
        <dbReference type="PIRNR" id="PIRNR038084"/>
    </source>
</evidence>
<feature type="domain" description="Histone acetyltransferase type B catalytic subunit C-terminal" evidence="14">
    <location>
        <begin position="274"/>
        <end position="325"/>
    </location>
</feature>
<dbReference type="InterPro" id="IPR013523">
    <property type="entry name" value="Hist_AcTrfase_HAT1_C"/>
</dbReference>
<dbReference type="PANTHER" id="PTHR12046">
    <property type="entry name" value="HISTONE ACETYLTRANSFERASE TYPE B CATALYTIC SUBUNIT"/>
    <property type="match status" value="1"/>
</dbReference>
<dbReference type="EMBL" id="JAZGQO010000007">
    <property type="protein sequence ID" value="KAK6183635.1"/>
    <property type="molecule type" value="Genomic_DNA"/>
</dbReference>
<dbReference type="GO" id="GO:0005634">
    <property type="term" value="C:nucleus"/>
    <property type="evidence" value="ECO:0007669"/>
    <property type="project" value="UniProtKB-SubCell"/>
</dbReference>